<dbReference type="RefSeq" id="WP_043163807.1">
    <property type="nucleotide sequence ID" value="NZ_JDUV01000001.1"/>
</dbReference>
<dbReference type="AlphaFoldDB" id="A0A087A213"/>
<gene>
    <name evidence="3" type="ORF">BCAL_1490</name>
</gene>
<proteinExistence type="predicted"/>
<evidence type="ECO:0000313" key="3">
    <source>
        <dbReference type="EMBL" id="KFI52813.1"/>
    </source>
</evidence>
<dbReference type="OrthoDB" id="9798761at2"/>
<evidence type="ECO:0000259" key="2">
    <source>
        <dbReference type="Pfam" id="PF18755"/>
    </source>
</evidence>
<dbReference type="Pfam" id="PF03235">
    <property type="entry name" value="GmrSD_N"/>
    <property type="match status" value="1"/>
</dbReference>
<accession>A0A087A213</accession>
<feature type="domain" description="GmrSD restriction endonucleases N-terminal" evidence="1">
    <location>
        <begin position="12"/>
        <end position="226"/>
    </location>
</feature>
<evidence type="ECO:0000313" key="4">
    <source>
        <dbReference type="Proteomes" id="UP000029072"/>
    </source>
</evidence>
<comment type="caution">
    <text evidence="3">The sequence shown here is derived from an EMBL/GenBank/DDBJ whole genome shotgun (WGS) entry which is preliminary data.</text>
</comment>
<dbReference type="InterPro" id="IPR004919">
    <property type="entry name" value="GmrSD_N"/>
</dbReference>
<organism evidence="3 4">
    <name type="scientific">Bifidobacterium callitrichos DSM 23973</name>
    <dbReference type="NCBI Taxonomy" id="1437609"/>
    <lineage>
        <taxon>Bacteria</taxon>
        <taxon>Bacillati</taxon>
        <taxon>Actinomycetota</taxon>
        <taxon>Actinomycetes</taxon>
        <taxon>Bifidobacteriales</taxon>
        <taxon>Bifidobacteriaceae</taxon>
        <taxon>Bifidobacterium</taxon>
    </lineage>
</organism>
<evidence type="ECO:0008006" key="5">
    <source>
        <dbReference type="Google" id="ProtNLM"/>
    </source>
</evidence>
<dbReference type="PANTHER" id="PTHR35149">
    <property type="entry name" value="SLL5132 PROTEIN"/>
    <property type="match status" value="1"/>
</dbReference>
<dbReference type="InterPro" id="IPR040843">
    <property type="entry name" value="RAMA"/>
</dbReference>
<dbReference type="EMBL" id="JGYS01000015">
    <property type="protein sequence ID" value="KFI52813.1"/>
    <property type="molecule type" value="Genomic_DNA"/>
</dbReference>
<name>A0A087A213_9BIFI</name>
<evidence type="ECO:0000259" key="1">
    <source>
        <dbReference type="Pfam" id="PF03235"/>
    </source>
</evidence>
<dbReference type="eggNOG" id="COG1479">
    <property type="taxonomic scope" value="Bacteria"/>
</dbReference>
<sequence length="706" mass="80337">MSINAKELPLEKVFTPDYRFFIPSFQRPYIWQPENIQQLVDDLAGAAKTPGTPYFLGSLILVRSGRDNRFDVIDGQQRLVSLAIIIAALRDLERDHEWMRLLDALIVEPGDKLRGIRNEPRLTLRERDAAFFREYVQEGNLEALFDLGEEDWTTTAQRNITRNTKRVYDELSNMSEDERRTFASYLVNEVTLVIVTTDDLDSAHRIFDVMNMRGLPLTPSDVFKARATSGLKPVELDAYAQRWDDIMDPLGDDSPASERFFSYLHLIATHTPDSDKLIEDFLTDVMQPYLDNGTMTTFIDQVLAPYAMAWLVITRPSDTVLPDEVKARLESLNDYPSHEWKPVAMWALVHSFRNLGAPDISPFASRGTRASRASTTVRTLGAHDSQRLNEILAALERITGVDTLNRTAPFRRRGHAAAAIRDLDKGYPVRMIRALSISSDDRAGALVRLHGEMQGDDDLIRLLLIRANDQAAETHLSRPRKLSALPIMPVAFDPKSAFAASGWTQETHDYWMYRLGNMALAQGSEDQLDKLTDYAGRRDRMLMRADSRRFPLTEQLKHFNECTPEMLRHRQEETIRLIADRWEIRYDENHTDLTSQDIDELAGHGRIARPVHSSRRVTIKQVVEAGLLIPGEKLVWDRPRKGERWFATVTEDGRFRLDDGSTHASPTAAAKAAAGGKSAGGLSVWRRTSDNRNLADIWKQFRQQAE</sequence>
<dbReference type="PANTHER" id="PTHR35149:SF2">
    <property type="entry name" value="DUF262 DOMAIN-CONTAINING PROTEIN"/>
    <property type="match status" value="1"/>
</dbReference>
<dbReference type="Pfam" id="PF18755">
    <property type="entry name" value="RAMA"/>
    <property type="match status" value="1"/>
</dbReference>
<feature type="domain" description="RAMA" evidence="2">
    <location>
        <begin position="606"/>
        <end position="705"/>
    </location>
</feature>
<dbReference type="STRING" id="1437609.BCAL_1490"/>
<protein>
    <recommendedName>
        <fullName evidence="5">DUF262 domain-containing protein</fullName>
    </recommendedName>
</protein>
<dbReference type="Proteomes" id="UP000029072">
    <property type="component" value="Unassembled WGS sequence"/>
</dbReference>
<reference evidence="3 4" key="1">
    <citation type="submission" date="2014-03" db="EMBL/GenBank/DDBJ databases">
        <title>Genomics of Bifidobacteria.</title>
        <authorList>
            <person name="Ventura M."/>
            <person name="Milani C."/>
            <person name="Lugli G.A."/>
        </authorList>
    </citation>
    <scope>NUCLEOTIDE SEQUENCE [LARGE SCALE GENOMIC DNA]</scope>
    <source>
        <strain evidence="3 4">DSM 23973</strain>
    </source>
</reference>